<dbReference type="Proteomes" id="UP000767446">
    <property type="component" value="Unassembled WGS sequence"/>
</dbReference>
<sequence length="110" mass="12974">MTYSSIFPVGSKYSERFLPMFPNLFDSTKEYWRKLDELEADYQQNKISLKEVDVRVAELMAELAQERRAAFNYLINGSQHWLGEQREILITLAMLVLLTYAWFLTSLNNL</sequence>
<organism evidence="3 4">
    <name type="scientific">Gomphosphaeria aponina SAG 52.96 = DSM 107014</name>
    <dbReference type="NCBI Taxonomy" id="1521640"/>
    <lineage>
        <taxon>Bacteria</taxon>
        <taxon>Bacillati</taxon>
        <taxon>Cyanobacteriota</taxon>
        <taxon>Cyanophyceae</taxon>
        <taxon>Oscillatoriophycideae</taxon>
        <taxon>Chroococcales</taxon>
        <taxon>Gomphosphaeriaceae</taxon>
        <taxon>Gomphosphaeria</taxon>
    </lineage>
</organism>
<evidence type="ECO:0000256" key="1">
    <source>
        <dbReference type="SAM" id="Coils"/>
    </source>
</evidence>
<comment type="caution">
    <text evidence="3">The sequence shown here is derived from an EMBL/GenBank/DDBJ whole genome shotgun (WGS) entry which is preliminary data.</text>
</comment>
<feature type="coiled-coil region" evidence="1">
    <location>
        <begin position="35"/>
        <end position="69"/>
    </location>
</feature>
<keyword evidence="2" id="KW-1133">Transmembrane helix</keyword>
<evidence type="ECO:0000313" key="4">
    <source>
        <dbReference type="Proteomes" id="UP000767446"/>
    </source>
</evidence>
<gene>
    <name evidence="3" type="ORF">DSM107014_00745</name>
</gene>
<proteinExistence type="predicted"/>
<dbReference type="EMBL" id="JADQBC010000002">
    <property type="protein sequence ID" value="MBR8826428.1"/>
    <property type="molecule type" value="Genomic_DNA"/>
</dbReference>
<accession>A0A941GT34</accession>
<keyword evidence="1" id="KW-0175">Coiled coil</keyword>
<dbReference type="AlphaFoldDB" id="A0A941GT34"/>
<keyword evidence="2" id="KW-0812">Transmembrane</keyword>
<reference evidence="3" key="1">
    <citation type="submission" date="2021-02" db="EMBL/GenBank/DDBJ databases">
        <title>Metagenome analyses of Stigonema ocellatum DSM 106950, Chlorogloea purpurea SAG 13.99 and Gomphosphaeria aponina DSM 107014.</title>
        <authorList>
            <person name="Marter P."/>
            <person name="Huang S."/>
        </authorList>
    </citation>
    <scope>NUCLEOTIDE SEQUENCE</scope>
    <source>
        <strain evidence="3">JP213</strain>
    </source>
</reference>
<feature type="transmembrane region" description="Helical" evidence="2">
    <location>
        <begin position="88"/>
        <end position="105"/>
    </location>
</feature>
<protein>
    <submittedName>
        <fullName evidence="3">Uncharacterized protein</fullName>
    </submittedName>
</protein>
<keyword evidence="2" id="KW-0472">Membrane</keyword>
<evidence type="ECO:0000313" key="3">
    <source>
        <dbReference type="EMBL" id="MBR8826428.1"/>
    </source>
</evidence>
<evidence type="ECO:0000256" key="2">
    <source>
        <dbReference type="SAM" id="Phobius"/>
    </source>
</evidence>
<name>A0A941GT34_9CHRO</name>